<dbReference type="SUPFAM" id="SSF46689">
    <property type="entry name" value="Homeodomain-like"/>
    <property type="match status" value="1"/>
</dbReference>
<dbReference type="InterPro" id="IPR009057">
    <property type="entry name" value="Homeodomain-like_sf"/>
</dbReference>
<dbReference type="Gene3D" id="1.10.357.10">
    <property type="entry name" value="Tetracycline Repressor, domain 2"/>
    <property type="match status" value="1"/>
</dbReference>
<evidence type="ECO:0000313" key="2">
    <source>
        <dbReference type="Proteomes" id="UP000051010"/>
    </source>
</evidence>
<comment type="caution">
    <text evidence="1">The sequence shown here is derived from an EMBL/GenBank/DDBJ whole genome shotgun (WGS) entry which is preliminary data.</text>
</comment>
<name>A0A0R1YHM7_9LACO</name>
<dbReference type="EMBL" id="AZFZ01000101">
    <property type="protein sequence ID" value="KRM39467.1"/>
    <property type="molecule type" value="Genomic_DNA"/>
</dbReference>
<dbReference type="PATRIC" id="fig|1423786.4.peg.191"/>
<protein>
    <submittedName>
        <fullName evidence="1">Uncharacterized protein</fullName>
    </submittedName>
</protein>
<proteinExistence type="predicted"/>
<accession>A0A0R1YHM7</accession>
<gene>
    <name evidence="1" type="ORF">FD47_GL000192</name>
</gene>
<dbReference type="AlphaFoldDB" id="A0A0R1YHM7"/>
<dbReference type="Proteomes" id="UP000051010">
    <property type="component" value="Unassembled WGS sequence"/>
</dbReference>
<sequence length="223" mass="25946">MAPLIWYERTIQALIRNQALENCLQISVARRIFIRYLSFTKEEVLLTMSPKELKDQKLSDIYHALITLLNEKPLEKISITELTGLAGVSRTYYYKNFDTIGDVISQFGFLSMIQYIRRLPNQPKLTLSLLMTHYFQLVKNERHSQLTLIDAGMEQVLIKVFNTVFHYLMKKKLFDIPAERRLDPYWGAFLSGAVINMSISWLRQGSIESPAFMGAKIDRFVRA</sequence>
<reference evidence="1 2" key="1">
    <citation type="journal article" date="2015" name="Genome Announc.">
        <title>Expanding the biotechnology potential of lactobacilli through comparative genomics of 213 strains and associated genera.</title>
        <authorList>
            <person name="Sun Z."/>
            <person name="Harris H.M."/>
            <person name="McCann A."/>
            <person name="Guo C."/>
            <person name="Argimon S."/>
            <person name="Zhang W."/>
            <person name="Yang X."/>
            <person name="Jeffery I.B."/>
            <person name="Cooney J.C."/>
            <person name="Kagawa T.F."/>
            <person name="Liu W."/>
            <person name="Song Y."/>
            <person name="Salvetti E."/>
            <person name="Wrobel A."/>
            <person name="Rasinkangas P."/>
            <person name="Parkhill J."/>
            <person name="Rea M.C."/>
            <person name="O'Sullivan O."/>
            <person name="Ritari J."/>
            <person name="Douillard F.P."/>
            <person name="Paul Ross R."/>
            <person name="Yang R."/>
            <person name="Briner A.E."/>
            <person name="Felis G.E."/>
            <person name="de Vos W.M."/>
            <person name="Barrangou R."/>
            <person name="Klaenhammer T.R."/>
            <person name="Caufield P.W."/>
            <person name="Cui Y."/>
            <person name="Zhang H."/>
            <person name="O'Toole P.W."/>
        </authorList>
    </citation>
    <scope>NUCLEOTIDE SEQUENCE [LARGE SCALE GENOMIC DNA]</scope>
    <source>
        <strain evidence="1 2">DSM 18390</strain>
    </source>
</reference>
<evidence type="ECO:0000313" key="1">
    <source>
        <dbReference type="EMBL" id="KRM39467.1"/>
    </source>
</evidence>
<organism evidence="1 2">
    <name type="scientific">Lentilactobacillus parafarraginis DSM 18390 = JCM 14109</name>
    <dbReference type="NCBI Taxonomy" id="1423786"/>
    <lineage>
        <taxon>Bacteria</taxon>
        <taxon>Bacillati</taxon>
        <taxon>Bacillota</taxon>
        <taxon>Bacilli</taxon>
        <taxon>Lactobacillales</taxon>
        <taxon>Lactobacillaceae</taxon>
        <taxon>Lentilactobacillus</taxon>
    </lineage>
</organism>